<comment type="caution">
    <text evidence="3">The sequence shown here is derived from an EMBL/GenBank/DDBJ whole genome shotgun (WGS) entry which is preliminary data.</text>
</comment>
<dbReference type="PANTHER" id="PTHR43094">
    <property type="entry name" value="AMINOTRANSFERASE"/>
    <property type="match status" value="1"/>
</dbReference>
<dbReference type="GO" id="GO:0008483">
    <property type="term" value="F:transaminase activity"/>
    <property type="evidence" value="ECO:0007669"/>
    <property type="project" value="UniProtKB-KW"/>
</dbReference>
<dbReference type="Pfam" id="PF00202">
    <property type="entry name" value="Aminotran_3"/>
    <property type="match status" value="1"/>
</dbReference>
<dbReference type="Gene3D" id="3.90.1150.10">
    <property type="entry name" value="Aspartate Aminotransferase, domain 1"/>
    <property type="match status" value="1"/>
</dbReference>
<keyword evidence="3" id="KW-0808">Transferase</keyword>
<dbReference type="GO" id="GO:0030170">
    <property type="term" value="F:pyridoxal phosphate binding"/>
    <property type="evidence" value="ECO:0007669"/>
    <property type="project" value="InterPro"/>
</dbReference>
<keyword evidence="2" id="KW-0663">Pyridoxal phosphate</keyword>
<dbReference type="EMBL" id="MRVG01000002">
    <property type="protein sequence ID" value="PMB71618.1"/>
    <property type="molecule type" value="Genomic_DNA"/>
</dbReference>
<keyword evidence="3" id="KW-0032">Aminotransferase</keyword>
<proteinExistence type="inferred from homology"/>
<dbReference type="GO" id="GO:0005829">
    <property type="term" value="C:cytosol"/>
    <property type="evidence" value="ECO:0007669"/>
    <property type="project" value="TreeGrafter"/>
</dbReference>
<dbReference type="InterPro" id="IPR015422">
    <property type="entry name" value="PyrdxlP-dep_Trfase_small"/>
</dbReference>
<dbReference type="OMA" id="AGNDCAH"/>
<gene>
    <name evidence="3" type="ORF">BM221_001711</name>
</gene>
<dbReference type="Gene3D" id="3.40.640.10">
    <property type="entry name" value="Type I PLP-dependent aspartate aminotransferase-like (Major domain)"/>
    <property type="match status" value="1"/>
</dbReference>
<evidence type="ECO:0000313" key="3">
    <source>
        <dbReference type="EMBL" id="PMB71618.1"/>
    </source>
</evidence>
<dbReference type="Proteomes" id="UP000235728">
    <property type="component" value="Unassembled WGS sequence"/>
</dbReference>
<dbReference type="InterPro" id="IPR015424">
    <property type="entry name" value="PyrdxlP-dep_Trfase"/>
</dbReference>
<evidence type="ECO:0000313" key="4">
    <source>
        <dbReference type="Proteomes" id="UP000235728"/>
    </source>
</evidence>
<protein>
    <submittedName>
        <fullName evidence="3">Putative aminotransferase</fullName>
    </submittedName>
</protein>
<name>A0A2N6NWH8_BEABA</name>
<dbReference type="InterPro" id="IPR005814">
    <property type="entry name" value="Aminotrans_3"/>
</dbReference>
<organism evidence="3 4">
    <name type="scientific">Beauveria bassiana</name>
    <name type="common">White muscardine disease fungus</name>
    <name type="synonym">Tritirachium shiotae</name>
    <dbReference type="NCBI Taxonomy" id="176275"/>
    <lineage>
        <taxon>Eukaryota</taxon>
        <taxon>Fungi</taxon>
        <taxon>Dikarya</taxon>
        <taxon>Ascomycota</taxon>
        <taxon>Pezizomycotina</taxon>
        <taxon>Sordariomycetes</taxon>
        <taxon>Hypocreomycetidae</taxon>
        <taxon>Hypocreales</taxon>
        <taxon>Cordycipitaceae</taxon>
        <taxon>Beauveria</taxon>
    </lineage>
</organism>
<dbReference type="InterPro" id="IPR015421">
    <property type="entry name" value="PyrdxlP-dep_Trfase_major"/>
</dbReference>
<sequence length="226" mass="24222">MTDYVVEVMSGMGRCGSLHVWQQEGVVPDIQTMAKGLGGGYAPVAGMMINHRVANTLAAGTGAFIHGHTYQGHPVACAAALEVQRIVREDKLVENVKKTGKLLGQLLHQKLDHHPNVGNVRGKGLFWGVSVTGSQRVTGALTCFKIEFVRDKKNKTPFPAEAGIANAVHTTGLMDAGIMLYPGTGTMDGVSGDHVLVSPVYTSTEEDVGRIVERIQETVDRTFSKV</sequence>
<reference evidence="3 4" key="1">
    <citation type="journal article" date="2016" name="Appl. Microbiol. Biotechnol.">
        <title>Characterization of T-DNA insertion mutants with decreased virulence in the entomopathogenic fungus Beauveria bassiana JEF-007.</title>
        <authorList>
            <person name="Kim S."/>
            <person name="Lee S.J."/>
            <person name="Nai Y.S."/>
            <person name="Yu J.S."/>
            <person name="Lee M.R."/>
            <person name="Yang Y.T."/>
            <person name="Kim J.S."/>
        </authorList>
    </citation>
    <scope>NUCLEOTIDE SEQUENCE [LARGE SCALE GENOMIC DNA]</scope>
    <source>
        <strain evidence="3 4">JEF-007</strain>
    </source>
</reference>
<dbReference type="SUPFAM" id="SSF53383">
    <property type="entry name" value="PLP-dependent transferases"/>
    <property type="match status" value="1"/>
</dbReference>
<dbReference type="PANTHER" id="PTHR43094:SF1">
    <property type="entry name" value="AMINOTRANSFERASE CLASS-III"/>
    <property type="match status" value="1"/>
</dbReference>
<evidence type="ECO:0000256" key="1">
    <source>
        <dbReference type="ARBA" id="ARBA00008954"/>
    </source>
</evidence>
<dbReference type="AlphaFoldDB" id="A0A2N6NWH8"/>
<evidence type="ECO:0000256" key="2">
    <source>
        <dbReference type="ARBA" id="ARBA00022898"/>
    </source>
</evidence>
<comment type="similarity">
    <text evidence="1">Belongs to the class-III pyridoxal-phosphate-dependent aminotransferase family.</text>
</comment>
<accession>A0A2N6NWH8</accession>